<protein>
    <recommendedName>
        <fullName evidence="1">PLD phosphodiesterase domain-containing protein</fullName>
    </recommendedName>
</protein>
<accession>A0AAD3GZ35</accession>
<dbReference type="SMART" id="SM00155">
    <property type="entry name" value="PLDc"/>
    <property type="match status" value="2"/>
</dbReference>
<dbReference type="Proteomes" id="UP001054902">
    <property type="component" value="Unassembled WGS sequence"/>
</dbReference>
<reference evidence="2 3" key="1">
    <citation type="journal article" date="2021" name="Sci. Rep.">
        <title>The genome of the diatom Chaetoceros tenuissimus carries an ancient integrated fragment of an extant virus.</title>
        <authorList>
            <person name="Hongo Y."/>
            <person name="Kimura K."/>
            <person name="Takaki Y."/>
            <person name="Yoshida Y."/>
            <person name="Baba S."/>
            <person name="Kobayashi G."/>
            <person name="Nagasaki K."/>
            <person name="Hano T."/>
            <person name="Tomaru Y."/>
        </authorList>
    </citation>
    <scope>NUCLEOTIDE SEQUENCE [LARGE SCALE GENOMIC DNA]</scope>
    <source>
        <strain evidence="2 3">NIES-3715</strain>
    </source>
</reference>
<proteinExistence type="predicted"/>
<evidence type="ECO:0000313" key="2">
    <source>
        <dbReference type="EMBL" id="GFH44285.1"/>
    </source>
</evidence>
<dbReference type="Pfam" id="PF13091">
    <property type="entry name" value="PLDc_2"/>
    <property type="match status" value="1"/>
</dbReference>
<organism evidence="2 3">
    <name type="scientific">Chaetoceros tenuissimus</name>
    <dbReference type="NCBI Taxonomy" id="426638"/>
    <lineage>
        <taxon>Eukaryota</taxon>
        <taxon>Sar</taxon>
        <taxon>Stramenopiles</taxon>
        <taxon>Ochrophyta</taxon>
        <taxon>Bacillariophyta</taxon>
        <taxon>Coscinodiscophyceae</taxon>
        <taxon>Chaetocerotophycidae</taxon>
        <taxon>Chaetocerotales</taxon>
        <taxon>Chaetocerotaceae</taxon>
        <taxon>Chaetoceros</taxon>
    </lineage>
</organism>
<keyword evidence="3" id="KW-1185">Reference proteome</keyword>
<comment type="caution">
    <text evidence="2">The sequence shown here is derived from an EMBL/GenBank/DDBJ whole genome shotgun (WGS) entry which is preliminary data.</text>
</comment>
<evidence type="ECO:0000259" key="1">
    <source>
        <dbReference type="SMART" id="SM00155"/>
    </source>
</evidence>
<dbReference type="GO" id="GO:0030572">
    <property type="term" value="F:phosphatidyltransferase activity"/>
    <property type="evidence" value="ECO:0007669"/>
    <property type="project" value="UniProtKB-ARBA"/>
</dbReference>
<dbReference type="GO" id="GO:0032049">
    <property type="term" value="P:cardiolipin biosynthetic process"/>
    <property type="evidence" value="ECO:0007669"/>
    <property type="project" value="UniProtKB-ARBA"/>
</dbReference>
<dbReference type="SUPFAM" id="SSF56024">
    <property type="entry name" value="Phospholipase D/nuclease"/>
    <property type="match status" value="2"/>
</dbReference>
<dbReference type="Gene3D" id="3.30.870.10">
    <property type="entry name" value="Endonuclease Chain A"/>
    <property type="match status" value="2"/>
</dbReference>
<dbReference type="PANTHER" id="PTHR21248">
    <property type="entry name" value="CARDIOLIPIN SYNTHASE"/>
    <property type="match status" value="1"/>
</dbReference>
<feature type="domain" description="PLD phosphodiesterase" evidence="1">
    <location>
        <begin position="414"/>
        <end position="444"/>
    </location>
</feature>
<dbReference type="InterPro" id="IPR025202">
    <property type="entry name" value="PLD-like_dom"/>
</dbReference>
<dbReference type="InterPro" id="IPR001736">
    <property type="entry name" value="PLipase_D/transphosphatidylase"/>
</dbReference>
<gene>
    <name evidence="2" type="ORF">CTEN210_00759</name>
</gene>
<dbReference type="AlphaFoldDB" id="A0AAD3GZ35"/>
<dbReference type="PANTHER" id="PTHR21248:SF12">
    <property type="entry name" value="CARDIOLIPIN SYNTHASE C"/>
    <property type="match status" value="1"/>
</dbReference>
<sequence length="710" mass="80135">MQDSCLPLTESSVLLVAPLAPLETVEHDVIECEELQEDIMVSMESPTSIVTDSIPVCGLESTIHINTCIPETQEPIQPLDFIMTNTTVSVFGGQAKVAQDIRLSIESIEALIHKISALDYESSNIGISPGFDTCDNQGVWRETDAFPVYETLDLVNAISDTNNIPFASPAVALEYFKLIKDNWERRYQWAISSEEEKKDVCSCVGKWEHGTNHVLMSLCNQTIEQLMIREADACLRQVPNINEVWTESYAEERCPTPEFMKDFYVRSNVRLLESRDKYIQAYIKTALEAKSTFDLCVCYTFFVDPAARYILLDLVPFLAKQRNIKIRILFELMTLESQCLQMFDVYRQEPKKTNSSDALPAFMEKVPADAPPFLNATKKFHNTGEFVKEVLTVAAGIPNIECRYWFARDKEMGYRIKNHTKCHIFDGNKNGKVIAGGSNVVPRGGSLDNDFICSGEITSRYQENFNDMWNAMKSTDLEVSTEVEEEEKKEADLVLEESNKHVEDSTVQNDGEQWNDSKILFIRSSPNSSGEDSILRCVLGGINQAKKNITMCMGHCNIPLCVSKALAAATERGVEVNVLTNSLFSCDLRNGQKDLFESLQAMLRIAPKVNLFVTAIKGTTKPPFLHSKYVVVDGIWSATGSWNMWARSAFYEMEAEIFVESEEFAQGLLKKFKDEKELYTISVKSADECTQFCPKGCNICHQFGPFYLEQ</sequence>
<evidence type="ECO:0000313" key="3">
    <source>
        <dbReference type="Proteomes" id="UP001054902"/>
    </source>
</evidence>
<name>A0AAD3GZ35_9STRA</name>
<dbReference type="EMBL" id="BLLK01000019">
    <property type="protein sequence ID" value="GFH44285.1"/>
    <property type="molecule type" value="Genomic_DNA"/>
</dbReference>
<feature type="domain" description="PLD phosphodiesterase" evidence="1">
    <location>
        <begin position="621"/>
        <end position="648"/>
    </location>
</feature>